<dbReference type="AlphaFoldDB" id="A0A811PMT8"/>
<dbReference type="Proteomes" id="UP000604825">
    <property type="component" value="Unassembled WGS sequence"/>
</dbReference>
<dbReference type="EMBL" id="CAJGYO010000007">
    <property type="protein sequence ID" value="CAD6243966.1"/>
    <property type="molecule type" value="Genomic_DNA"/>
</dbReference>
<name>A0A811PMT8_9POAL</name>
<proteinExistence type="predicted"/>
<evidence type="ECO:0000313" key="1">
    <source>
        <dbReference type="EMBL" id="CAD6243966.1"/>
    </source>
</evidence>
<dbReference type="OrthoDB" id="10504281at2759"/>
<protein>
    <submittedName>
        <fullName evidence="1">Uncharacterized protein</fullName>
    </submittedName>
</protein>
<evidence type="ECO:0000313" key="2">
    <source>
        <dbReference type="Proteomes" id="UP000604825"/>
    </source>
</evidence>
<comment type="caution">
    <text evidence="1">The sequence shown here is derived from an EMBL/GenBank/DDBJ whole genome shotgun (WGS) entry which is preliminary data.</text>
</comment>
<sequence>MNPNSKLILDKMHRLFAEQKTSFDVRFTEADQKLNSRFGDSDRALEKRFTEVEESVTKRFTDLDNSLTKRLADSDLNWERRITDSEVCQTTLITVSEQRQEAFVSAVAKSTGNLESWRQESEGAVDDLKLKMSKLTKYMDRSVLDNPSASSGLISWSPPVMEPAAARSPAGITAARSSHYSKLDVIAPSEPNVSCPRRLRHHIAAPFHPPPPQLTWSH</sequence>
<reference evidence="1" key="1">
    <citation type="submission" date="2020-10" db="EMBL/GenBank/DDBJ databases">
        <authorList>
            <person name="Han B."/>
            <person name="Lu T."/>
            <person name="Zhao Q."/>
            <person name="Huang X."/>
            <person name="Zhao Y."/>
        </authorList>
    </citation>
    <scope>NUCLEOTIDE SEQUENCE</scope>
</reference>
<keyword evidence="2" id="KW-1185">Reference proteome</keyword>
<organism evidence="1 2">
    <name type="scientific">Miscanthus lutarioriparius</name>
    <dbReference type="NCBI Taxonomy" id="422564"/>
    <lineage>
        <taxon>Eukaryota</taxon>
        <taxon>Viridiplantae</taxon>
        <taxon>Streptophyta</taxon>
        <taxon>Embryophyta</taxon>
        <taxon>Tracheophyta</taxon>
        <taxon>Spermatophyta</taxon>
        <taxon>Magnoliopsida</taxon>
        <taxon>Liliopsida</taxon>
        <taxon>Poales</taxon>
        <taxon>Poaceae</taxon>
        <taxon>PACMAD clade</taxon>
        <taxon>Panicoideae</taxon>
        <taxon>Andropogonodae</taxon>
        <taxon>Andropogoneae</taxon>
        <taxon>Saccharinae</taxon>
        <taxon>Miscanthus</taxon>
    </lineage>
</organism>
<accession>A0A811PMT8</accession>
<gene>
    <name evidence="1" type="ORF">NCGR_LOCUS28851</name>
</gene>